<dbReference type="EMBL" id="JAWDGP010003555">
    <property type="protein sequence ID" value="KAK3773220.1"/>
    <property type="molecule type" value="Genomic_DNA"/>
</dbReference>
<protein>
    <submittedName>
        <fullName evidence="1">Uncharacterized protein</fullName>
    </submittedName>
</protein>
<evidence type="ECO:0000313" key="2">
    <source>
        <dbReference type="Proteomes" id="UP001283361"/>
    </source>
</evidence>
<organism evidence="1 2">
    <name type="scientific">Elysia crispata</name>
    <name type="common">lettuce slug</name>
    <dbReference type="NCBI Taxonomy" id="231223"/>
    <lineage>
        <taxon>Eukaryota</taxon>
        <taxon>Metazoa</taxon>
        <taxon>Spiralia</taxon>
        <taxon>Lophotrochozoa</taxon>
        <taxon>Mollusca</taxon>
        <taxon>Gastropoda</taxon>
        <taxon>Heterobranchia</taxon>
        <taxon>Euthyneura</taxon>
        <taxon>Panpulmonata</taxon>
        <taxon>Sacoglossa</taxon>
        <taxon>Placobranchoidea</taxon>
        <taxon>Plakobranchidae</taxon>
        <taxon>Elysia</taxon>
    </lineage>
</organism>
<accession>A0AAE1DKK0</accession>
<keyword evidence="2" id="KW-1185">Reference proteome</keyword>
<comment type="caution">
    <text evidence="1">The sequence shown here is derived from an EMBL/GenBank/DDBJ whole genome shotgun (WGS) entry which is preliminary data.</text>
</comment>
<dbReference type="AlphaFoldDB" id="A0AAE1DKK0"/>
<sequence length="180" mass="19871">MLVSVGCAGVPYTRNIAYRTNKLSKLLLQSDSSRRVVPELHVVVESIAGDLQTSVPPSGHRAVQFKFEEEHPLPDIGSGDVPPPRNLLSPVTCELDDFYTSISFFPLLHVYNNVRLLSGNTRFFFSGRILFSAGLTFLLTFAPSGWLSTAHLPTFENRAWQEVSSPPWVIHNGSSGCLLV</sequence>
<dbReference type="Proteomes" id="UP001283361">
    <property type="component" value="Unassembled WGS sequence"/>
</dbReference>
<evidence type="ECO:0000313" key="1">
    <source>
        <dbReference type="EMBL" id="KAK3773220.1"/>
    </source>
</evidence>
<proteinExistence type="predicted"/>
<gene>
    <name evidence="1" type="ORF">RRG08_025886</name>
</gene>
<reference evidence="1" key="1">
    <citation type="journal article" date="2023" name="G3 (Bethesda)">
        <title>A reference genome for the long-term kleptoplast-retaining sea slug Elysia crispata morphotype clarki.</title>
        <authorList>
            <person name="Eastman K.E."/>
            <person name="Pendleton A.L."/>
            <person name="Shaikh M.A."/>
            <person name="Suttiyut T."/>
            <person name="Ogas R."/>
            <person name="Tomko P."/>
            <person name="Gavelis G."/>
            <person name="Widhalm J.R."/>
            <person name="Wisecaver J.H."/>
        </authorList>
    </citation>
    <scope>NUCLEOTIDE SEQUENCE</scope>
    <source>
        <strain evidence="1">ECLA1</strain>
    </source>
</reference>
<name>A0AAE1DKK0_9GAST</name>